<organism evidence="1">
    <name type="scientific">Oryza glumipatula</name>
    <dbReference type="NCBI Taxonomy" id="40148"/>
    <lineage>
        <taxon>Eukaryota</taxon>
        <taxon>Viridiplantae</taxon>
        <taxon>Streptophyta</taxon>
        <taxon>Embryophyta</taxon>
        <taxon>Tracheophyta</taxon>
        <taxon>Spermatophyta</taxon>
        <taxon>Magnoliopsida</taxon>
        <taxon>Liliopsida</taxon>
        <taxon>Poales</taxon>
        <taxon>Poaceae</taxon>
        <taxon>BOP clade</taxon>
        <taxon>Oryzoideae</taxon>
        <taxon>Oryzeae</taxon>
        <taxon>Oryzinae</taxon>
        <taxon>Oryza</taxon>
    </lineage>
</organism>
<keyword evidence="2" id="KW-1185">Reference proteome</keyword>
<protein>
    <submittedName>
        <fullName evidence="1">Uncharacterized protein</fullName>
    </submittedName>
</protein>
<name>A0A0E0BJR7_9ORYZ</name>
<proteinExistence type="predicted"/>
<dbReference type="AlphaFoldDB" id="A0A0E0BJR7"/>
<reference evidence="1" key="2">
    <citation type="submission" date="2018-05" db="EMBL/GenBank/DDBJ databases">
        <title>OgluRS3 (Oryza glumaepatula Reference Sequence Version 3).</title>
        <authorList>
            <person name="Zhang J."/>
            <person name="Kudrna D."/>
            <person name="Lee S."/>
            <person name="Talag J."/>
            <person name="Welchert J."/>
            <person name="Wing R.A."/>
        </authorList>
    </citation>
    <scope>NUCLEOTIDE SEQUENCE [LARGE SCALE GENOMIC DNA]</scope>
</reference>
<reference evidence="1" key="1">
    <citation type="submission" date="2015-04" db="UniProtKB">
        <authorList>
            <consortium name="EnsemblPlants"/>
        </authorList>
    </citation>
    <scope>IDENTIFICATION</scope>
</reference>
<dbReference type="Gramene" id="OGLUM11G15180.1">
    <property type="protein sequence ID" value="OGLUM11G15180.1"/>
    <property type="gene ID" value="OGLUM11G15180"/>
</dbReference>
<sequence length="254" mass="28330">MPEITGRPGPYINPLRSLHTSGSEHGWSEVSARLPLFTCRTKSEEGDYLRNGRSASIGFPPVKEEHVICGIEDARRLVGLPPPIHITMTECLVKDAGEVLKLLDENITSGRWTVSDETVALLRVLAEGCEDLMYAKKELTDTVKAAQDDLITLGGNTLSVEERLLLQEKEDRRILVLRALNLPPDSKPSRSFDVENIDAVLAARGRLRGQIVQARADMEGLRQYITETWLPWVEQRLNTHLTLGEPGLRDNCNS</sequence>
<dbReference type="Proteomes" id="UP000026961">
    <property type="component" value="Chromosome 11"/>
</dbReference>
<accession>A0A0E0BJR7</accession>
<dbReference type="HOGENOM" id="CLU_095858_0_0_1"/>
<evidence type="ECO:0000313" key="1">
    <source>
        <dbReference type="EnsemblPlants" id="OGLUM11G15180.1"/>
    </source>
</evidence>
<evidence type="ECO:0000313" key="2">
    <source>
        <dbReference type="Proteomes" id="UP000026961"/>
    </source>
</evidence>
<dbReference type="EnsemblPlants" id="OGLUM11G15180.1">
    <property type="protein sequence ID" value="OGLUM11G15180.1"/>
    <property type="gene ID" value="OGLUM11G15180"/>
</dbReference>